<dbReference type="RefSeq" id="WP_005188695.1">
    <property type="nucleotide sequence ID" value="NZ_CP045804.1"/>
</dbReference>
<dbReference type="InterPro" id="IPR000182">
    <property type="entry name" value="GNAT_dom"/>
</dbReference>
<organism evidence="1">
    <name type="scientific">Gordonia amarae</name>
    <dbReference type="NCBI Taxonomy" id="36821"/>
    <lineage>
        <taxon>Bacteria</taxon>
        <taxon>Bacillati</taxon>
        <taxon>Actinomycetota</taxon>
        <taxon>Actinomycetes</taxon>
        <taxon>Mycobacteriales</taxon>
        <taxon>Gordoniaceae</taxon>
        <taxon>Gordonia</taxon>
    </lineage>
</organism>
<name>A0A857MEE3_9ACTN</name>
<dbReference type="AlphaFoldDB" id="A0A857MEE3"/>
<dbReference type="SUPFAM" id="SSF55729">
    <property type="entry name" value="Acyl-CoA N-acyltransferases (Nat)"/>
    <property type="match status" value="1"/>
</dbReference>
<reference evidence="1" key="1">
    <citation type="journal article" date="2021" name="Nat. Microbiol.">
        <title>Cocultivation of an ultrasmall environmental parasitic bacterium with lytic ability against bacteria associated with wastewater foams.</title>
        <authorList>
            <person name="Batinovic S."/>
            <person name="Rose J.J.A."/>
            <person name="Ratcliffe J."/>
            <person name="Seviour R.J."/>
            <person name="Petrovski S."/>
        </authorList>
    </citation>
    <scope>NUCLEOTIDE SEQUENCE</scope>
    <source>
        <strain evidence="1">CON44</strain>
    </source>
</reference>
<dbReference type="GO" id="GO:0016747">
    <property type="term" value="F:acyltransferase activity, transferring groups other than amino-acyl groups"/>
    <property type="evidence" value="ECO:0007669"/>
    <property type="project" value="InterPro"/>
</dbReference>
<gene>
    <name evidence="1" type="ORF">GII30_08415</name>
</gene>
<protein>
    <submittedName>
        <fullName evidence="1">Uncharacterized protein</fullName>
    </submittedName>
</protein>
<accession>A0A857MEE3</accession>
<dbReference type="InterPro" id="IPR038764">
    <property type="entry name" value="GNAT_N_AcTrfase_prd"/>
</dbReference>
<dbReference type="PANTHER" id="PTHR41700">
    <property type="entry name" value="GCN5-RELATED N-ACETYLTRANSFERASE"/>
    <property type="match status" value="1"/>
</dbReference>
<proteinExistence type="predicted"/>
<dbReference type="Gene3D" id="3.40.630.30">
    <property type="match status" value="1"/>
</dbReference>
<dbReference type="EMBL" id="CP045810">
    <property type="protein sequence ID" value="QHN39190.1"/>
    <property type="molecule type" value="Genomic_DNA"/>
</dbReference>
<evidence type="ECO:0000313" key="1">
    <source>
        <dbReference type="EMBL" id="QHN39190.1"/>
    </source>
</evidence>
<dbReference type="PANTHER" id="PTHR41700:SF1">
    <property type="entry name" value="N-ACETYLTRANSFERASE DOMAIN-CONTAINING PROTEIN"/>
    <property type="match status" value="1"/>
</dbReference>
<sequence length="270" mass="28945">MSTPAAAPQVRTLRRFEDFQAAGELYTRVFGYSRPEFGLNPNLLSALAQNGGSAVGAYTGSDQLVGFAYGFAGLDHHGRSFHYSQAAVIDDSCQGRGIGRTLKLAQRDIALRWGQTAMRWTFDPLLARNAHFNFCSLGAEGVAYAPDYYGREGTDRIVVEWSLTRAADGDPFASIRHLPPPALTESDWGHPIPADGSPAAFGGQWLALPERAGDDPGSTVNTRIRAAVRALLDDGLILVSCHRTRPTTDGNAPARNTATGTAAYLAVRAP</sequence>
<dbReference type="PROSITE" id="PS51186">
    <property type="entry name" value="GNAT"/>
    <property type="match status" value="1"/>
</dbReference>
<dbReference type="InterPro" id="IPR016181">
    <property type="entry name" value="Acyl_CoA_acyltransferase"/>
</dbReference>